<evidence type="ECO:0000313" key="10">
    <source>
        <dbReference type="Proteomes" id="UP001652661"/>
    </source>
</evidence>
<keyword evidence="3 8" id="KW-0812">Transmembrane</keyword>
<keyword evidence="9" id="KW-0732">Signal</keyword>
<protein>
    <submittedName>
        <fullName evidence="11">Uncharacterized protein Ir94c</fullName>
    </submittedName>
</protein>
<evidence type="ECO:0000256" key="2">
    <source>
        <dbReference type="ARBA" id="ARBA00022475"/>
    </source>
</evidence>
<evidence type="ECO:0000256" key="4">
    <source>
        <dbReference type="ARBA" id="ARBA00022989"/>
    </source>
</evidence>
<evidence type="ECO:0000256" key="9">
    <source>
        <dbReference type="SAM" id="SignalP"/>
    </source>
</evidence>
<evidence type="ECO:0000256" key="3">
    <source>
        <dbReference type="ARBA" id="ARBA00022692"/>
    </source>
</evidence>
<sequence length="594" mass="68969">MKAIKIPVVLLLCLLLTEATDPEPQLEFLDKLFKIMNDQDTIETIIILQHRQDLNCPLQRWNSREIPVLRSNELSSFEVRRIMKKQLLVMVCIDGDSDHILLNALAKILENLRQYRIILWTQKKPTRDFLADILEQVVKFKFLQIIVIAMDTHSEGVLSFHRLHAFPSPRFVNIKNNSNMKDMVFPNLKFNYKGLPATVKIPPSDFTIPVKTKTGLFPISNGEDMEIVEFSRRYNLDLKLYDENLSDHFDIQLNPQFIRQNDSFAQTEFVSPSSISSLLVVVPCCNNRSLKCFIRKLDLQTWLLYLLPVYGTFVLVESLVLVVTHRMYGESYRLTNLNPLLNLRAFRAILGLPFPELGRASLSLRQLSLAITIFGFIFSNCFSCKLTAMLTKPLPLAEVRNFEELRASGLTTITDEYIHSFIENNIDSQFFNQVIPNFMILKSVDPLSFVFSLNESYSYIIYSKNWPYYQKFLSSTGKMNHCTSKDLIIARNLPRMYVLESNSIFKWMLSRFVMYAQEAGITEHWNRFCFQFLIKAFNLTVQQNVGTRYVPLSLQQFNWLWHLLAIGYGIATVAFLVEIYLNKRRGVGQQKHPV</sequence>
<evidence type="ECO:0000256" key="6">
    <source>
        <dbReference type="ARBA" id="ARBA00023170"/>
    </source>
</evidence>
<dbReference type="PANTHER" id="PTHR42643">
    <property type="entry name" value="IONOTROPIC RECEPTOR 20A-RELATED"/>
    <property type="match status" value="1"/>
</dbReference>
<feature type="transmembrane region" description="Helical" evidence="8">
    <location>
        <begin position="302"/>
        <end position="323"/>
    </location>
</feature>
<evidence type="ECO:0000256" key="8">
    <source>
        <dbReference type="SAM" id="Phobius"/>
    </source>
</evidence>
<feature type="transmembrane region" description="Helical" evidence="8">
    <location>
        <begin position="367"/>
        <end position="388"/>
    </location>
</feature>
<name>A0ABM4GJK8_DROKI</name>
<reference evidence="11" key="1">
    <citation type="submission" date="2025-08" db="UniProtKB">
        <authorList>
            <consortium name="RefSeq"/>
        </authorList>
    </citation>
    <scope>IDENTIFICATION</scope>
    <source>
        <strain evidence="11">14028-0561.14</strain>
        <tissue evidence="11">Whole fly</tissue>
    </source>
</reference>
<organism evidence="10 11">
    <name type="scientific">Drosophila kikkawai</name>
    <name type="common">Fruit fly</name>
    <dbReference type="NCBI Taxonomy" id="30033"/>
    <lineage>
        <taxon>Eukaryota</taxon>
        <taxon>Metazoa</taxon>
        <taxon>Ecdysozoa</taxon>
        <taxon>Arthropoda</taxon>
        <taxon>Hexapoda</taxon>
        <taxon>Insecta</taxon>
        <taxon>Pterygota</taxon>
        <taxon>Neoptera</taxon>
        <taxon>Endopterygota</taxon>
        <taxon>Diptera</taxon>
        <taxon>Brachycera</taxon>
        <taxon>Muscomorpha</taxon>
        <taxon>Ephydroidea</taxon>
        <taxon>Drosophilidae</taxon>
        <taxon>Drosophila</taxon>
        <taxon>Sophophora</taxon>
    </lineage>
</organism>
<evidence type="ECO:0000313" key="11">
    <source>
        <dbReference type="RefSeq" id="XP_070142909.1"/>
    </source>
</evidence>
<evidence type="ECO:0000256" key="5">
    <source>
        <dbReference type="ARBA" id="ARBA00023136"/>
    </source>
</evidence>
<keyword evidence="2" id="KW-1003">Cell membrane</keyword>
<keyword evidence="5 8" id="KW-0472">Membrane</keyword>
<accession>A0ABM4GJK8</accession>
<dbReference type="PANTHER" id="PTHR42643:SF41">
    <property type="entry name" value="IONOTROPIC RECEPTOR 20A-RELATED"/>
    <property type="match status" value="1"/>
</dbReference>
<dbReference type="RefSeq" id="XP_070142909.1">
    <property type="nucleotide sequence ID" value="XM_070286808.1"/>
</dbReference>
<keyword evidence="6" id="KW-0675">Receptor</keyword>
<dbReference type="InterPro" id="IPR052192">
    <property type="entry name" value="Insect_Ionotropic_Sensory_Rcpt"/>
</dbReference>
<dbReference type="GeneID" id="121501930"/>
<feature type="signal peptide" evidence="9">
    <location>
        <begin position="1"/>
        <end position="19"/>
    </location>
</feature>
<gene>
    <name evidence="11" type="primary">Ir94c</name>
</gene>
<keyword evidence="4 8" id="KW-1133">Transmembrane helix</keyword>
<feature type="transmembrane region" description="Helical" evidence="8">
    <location>
        <begin position="559"/>
        <end position="581"/>
    </location>
</feature>
<evidence type="ECO:0000256" key="7">
    <source>
        <dbReference type="ARBA" id="ARBA00023180"/>
    </source>
</evidence>
<keyword evidence="7" id="KW-0325">Glycoprotein</keyword>
<feature type="chain" id="PRO_5046686737" evidence="9">
    <location>
        <begin position="20"/>
        <end position="594"/>
    </location>
</feature>
<dbReference type="Proteomes" id="UP001652661">
    <property type="component" value="Chromosome 3R"/>
</dbReference>
<proteinExistence type="predicted"/>
<evidence type="ECO:0000256" key="1">
    <source>
        <dbReference type="ARBA" id="ARBA00004651"/>
    </source>
</evidence>
<keyword evidence="10" id="KW-1185">Reference proteome</keyword>
<comment type="subcellular location">
    <subcellularLocation>
        <location evidence="1">Cell membrane</location>
        <topology evidence="1">Multi-pass membrane protein</topology>
    </subcellularLocation>
</comment>